<organism evidence="1 2">
    <name type="scientific">Chitinophaga solisilvae</name>
    <dbReference type="NCBI Taxonomy" id="1233460"/>
    <lineage>
        <taxon>Bacteria</taxon>
        <taxon>Pseudomonadati</taxon>
        <taxon>Bacteroidota</taxon>
        <taxon>Chitinophagia</taxon>
        <taxon>Chitinophagales</taxon>
        <taxon>Chitinophagaceae</taxon>
        <taxon>Chitinophaga</taxon>
    </lineage>
</organism>
<keyword evidence="2" id="KW-1185">Reference proteome</keyword>
<dbReference type="Proteomes" id="UP000281028">
    <property type="component" value="Unassembled WGS sequence"/>
</dbReference>
<gene>
    <name evidence="1" type="ORF">ECE50_018545</name>
</gene>
<dbReference type="EMBL" id="RIAR02000001">
    <property type="protein sequence ID" value="NSL88847.1"/>
    <property type="molecule type" value="Genomic_DNA"/>
</dbReference>
<name>A0A433WIZ3_9BACT</name>
<proteinExistence type="predicted"/>
<dbReference type="OrthoDB" id="1523880at2"/>
<protein>
    <submittedName>
        <fullName evidence="1">Uncharacterized protein</fullName>
    </submittedName>
</protein>
<dbReference type="AlphaFoldDB" id="A0A433WIZ3"/>
<sequence>MQTNNILDFSRLGKYMALHLSVSMRTYVLGILAMFGGMSIFSVITIYSNHTVYSQSDIIPFYYIGMYFIGLLFTSMSFSDFSSKEKSVSFFMLPASSFEKFITAFLFTSVGFLAVYHLCAYTSFHIIDWGMMHRYDKHIVRDWDFFNADKGHIYLYYVYIFLHAIFLLGAISFNKASFIKTLLTACLVPVALGVINVLFLYLLFGNNWIQKPAHLPFVLVAVEKGGNGGVYMISQGMIDTYIFIAKYLLTPIFWTIAYFRLKDKEI</sequence>
<accession>A0A433WIZ3</accession>
<evidence type="ECO:0000313" key="2">
    <source>
        <dbReference type="Proteomes" id="UP000281028"/>
    </source>
</evidence>
<dbReference type="RefSeq" id="WP_127037936.1">
    <property type="nucleotide sequence ID" value="NZ_JAABOK010000012.1"/>
</dbReference>
<evidence type="ECO:0000313" key="1">
    <source>
        <dbReference type="EMBL" id="NSL88847.1"/>
    </source>
</evidence>
<comment type="caution">
    <text evidence="1">The sequence shown here is derived from an EMBL/GenBank/DDBJ whole genome shotgun (WGS) entry which is preliminary data.</text>
</comment>
<reference evidence="1" key="1">
    <citation type="submission" date="2020-05" db="EMBL/GenBank/DDBJ databases">
        <title>Chitinophaga laudate sp. nov., isolated from a tropical peat swamp.</title>
        <authorList>
            <person name="Goh C.B.S."/>
            <person name="Lee M.S."/>
            <person name="Parimannan S."/>
            <person name="Pasbakhsh P."/>
            <person name="Yule C.M."/>
            <person name="Rajandas H."/>
            <person name="Loke S."/>
            <person name="Croft L."/>
            <person name="Tan J.B.L."/>
        </authorList>
    </citation>
    <scope>NUCLEOTIDE SEQUENCE</scope>
    <source>
        <strain evidence="1">Mgbs1</strain>
    </source>
</reference>